<dbReference type="InterPro" id="IPR011127">
    <property type="entry name" value="Dala_Dala_lig_N"/>
</dbReference>
<dbReference type="GO" id="GO:0008716">
    <property type="term" value="F:D-alanine-D-alanine ligase activity"/>
    <property type="evidence" value="ECO:0007669"/>
    <property type="project" value="UniProtKB-UniRule"/>
</dbReference>
<feature type="binding site" evidence="25">
    <location>
        <position position="339"/>
    </location>
    <ligand>
        <name>Mg(2+)</name>
        <dbReference type="ChEBI" id="CHEBI:18420"/>
        <label>2</label>
    </ligand>
</feature>
<comment type="pathway">
    <text evidence="18">Glycan biosynthesis.</text>
</comment>
<comment type="cofactor">
    <cofactor evidence="25">
        <name>Mg(2+)</name>
        <dbReference type="ChEBI" id="CHEBI:18420"/>
    </cofactor>
    <cofactor evidence="25">
        <name>Mn(2+)</name>
        <dbReference type="ChEBI" id="CHEBI:29035"/>
    </cofactor>
    <text evidence="25">Binds 2 magnesium or manganese ions per subunit.</text>
</comment>
<dbReference type="AlphaFoldDB" id="A0A455T6W6"/>
<feature type="binding site" evidence="24">
    <location>
        <position position="162"/>
    </location>
    <ligand>
        <name>ATP</name>
        <dbReference type="ChEBI" id="CHEBI:30616"/>
    </ligand>
</feature>
<dbReference type="FunFam" id="3.30.470.20:FF:000008">
    <property type="entry name" value="D-alanine--D-alanine ligase"/>
    <property type="match status" value="1"/>
</dbReference>
<dbReference type="InterPro" id="IPR000291">
    <property type="entry name" value="D-Ala_lig_Van_CS"/>
</dbReference>
<comment type="function">
    <text evidence="2 22">Cell wall formation.</text>
</comment>
<sequence length="390" mass="42826">MRHSQQETGKLRVGVIFGGRSGEHEVSIASATSIIEHLDRDKYEIVPIAITQEGRWLLGVEPQRLLAAETEPESGALRSESLGLAVTLPGDPTVGHLVPLSRPESAGTGPAAAAAEASRLDVIFPVLHGPYGEDGTLQGLLEMANVPYVGCGVLGSALGMDKEKMKMIFQAIGLPIADYLVYRRHAWERDPAAVIAAIEAKLGYPCFVKPANLGSSVGISKAHNREELEQAIALAAAYDRKIIVERGIDCRELECAVLGNDEPLASVVGEIIPSNEFYDYRAKYIDNRSQIVIPADLPQTVADQIRRYAIQAFLALDLSGLARVDFFLDKRSEQIYINEVNTMPGFTTISMYPKLWQASGLPYEELLDRLIELALERHADRQRNRTQLQL</sequence>
<comment type="subcellular location">
    <subcellularLocation>
        <location evidence="3 22">Cytoplasm</location>
    </subcellularLocation>
</comment>
<feature type="active site" evidence="23">
    <location>
        <position position="350"/>
    </location>
</feature>
<evidence type="ECO:0000256" key="25">
    <source>
        <dbReference type="PIRSR" id="PIRSR039102-3"/>
    </source>
</evidence>
<evidence type="ECO:0000256" key="6">
    <source>
        <dbReference type="ARBA" id="ARBA00012216"/>
    </source>
</evidence>
<keyword evidence="11 26" id="KW-0067">ATP-binding</keyword>
<dbReference type="Pfam" id="PF01820">
    <property type="entry name" value="Dala_Dala_lig_N"/>
    <property type="match status" value="1"/>
</dbReference>
<dbReference type="EC" id="6.3.2.4" evidence="6 22"/>
<evidence type="ECO:0000256" key="16">
    <source>
        <dbReference type="ARBA" id="ARBA00023316"/>
    </source>
</evidence>
<evidence type="ECO:0000256" key="5">
    <source>
        <dbReference type="ARBA" id="ARBA00010871"/>
    </source>
</evidence>
<keyword evidence="8 22" id="KW-0436">Ligase</keyword>
<evidence type="ECO:0000256" key="18">
    <source>
        <dbReference type="ARBA" id="ARBA00060592"/>
    </source>
</evidence>
<evidence type="ECO:0000256" key="7">
    <source>
        <dbReference type="ARBA" id="ARBA00022490"/>
    </source>
</evidence>
<dbReference type="Gene3D" id="3.30.470.20">
    <property type="entry name" value="ATP-grasp fold, B domain"/>
    <property type="match status" value="1"/>
</dbReference>
<dbReference type="PANTHER" id="PTHR23132:SF25">
    <property type="entry name" value="D-ALANINE--D-ALANINE LIGASE A"/>
    <property type="match status" value="1"/>
</dbReference>
<keyword evidence="7 22" id="KW-0963">Cytoplasm</keyword>
<dbReference type="NCBIfam" id="NF002378">
    <property type="entry name" value="PRK01372.1"/>
    <property type="match status" value="1"/>
</dbReference>
<dbReference type="PIRSF" id="PIRSF039102">
    <property type="entry name" value="Ddl/VanB"/>
    <property type="match status" value="1"/>
</dbReference>
<keyword evidence="13 22" id="KW-0133">Cell shape</keyword>
<feature type="active site" evidence="23">
    <location>
        <position position="23"/>
    </location>
</feature>
<dbReference type="HAMAP" id="MF_00047">
    <property type="entry name" value="Dala_Dala_lig"/>
    <property type="match status" value="1"/>
</dbReference>
<keyword evidence="12 25" id="KW-0460">Magnesium</keyword>
<dbReference type="NCBIfam" id="NF002526">
    <property type="entry name" value="PRK01966.1-2"/>
    <property type="match status" value="1"/>
</dbReference>
<dbReference type="GO" id="GO:0071555">
    <property type="term" value="P:cell wall organization"/>
    <property type="evidence" value="ECO:0007669"/>
    <property type="project" value="UniProtKB-KW"/>
</dbReference>
<evidence type="ECO:0000256" key="11">
    <source>
        <dbReference type="ARBA" id="ARBA00022840"/>
    </source>
</evidence>
<protein>
    <recommendedName>
        <fullName evidence="19 22">D-alanine--D-alanine ligase</fullName>
        <ecNumber evidence="6 22">6.3.2.4</ecNumber>
    </recommendedName>
    <alternativeName>
        <fullName evidence="21 22">D-Ala-D-Ala ligase</fullName>
    </alternativeName>
    <alternativeName>
        <fullName evidence="20 22">D-alanylalanine synthetase</fullName>
    </alternativeName>
</protein>
<evidence type="ECO:0000256" key="14">
    <source>
        <dbReference type="ARBA" id="ARBA00022984"/>
    </source>
</evidence>
<dbReference type="NCBIfam" id="NF002528">
    <property type="entry name" value="PRK01966.1-4"/>
    <property type="match status" value="1"/>
</dbReference>
<gene>
    <name evidence="22" type="primary">ddl</name>
    <name evidence="28" type="ORF">KTA_19530</name>
</gene>
<keyword evidence="15 25" id="KW-0464">Manganese</keyword>
<dbReference type="SUPFAM" id="SSF52440">
    <property type="entry name" value="PreATP-grasp domain"/>
    <property type="match status" value="1"/>
</dbReference>
<dbReference type="InterPro" id="IPR013815">
    <property type="entry name" value="ATP_grasp_subdomain_1"/>
</dbReference>
<accession>A0A455T6W6</accession>
<evidence type="ECO:0000256" key="22">
    <source>
        <dbReference type="HAMAP-Rule" id="MF_00047"/>
    </source>
</evidence>
<feature type="binding site" evidence="25">
    <location>
        <position position="325"/>
    </location>
    <ligand>
        <name>Mg(2+)</name>
        <dbReference type="ChEBI" id="CHEBI:18420"/>
        <label>1</label>
    </ligand>
</feature>
<dbReference type="UniPathway" id="UPA00219"/>
<evidence type="ECO:0000256" key="17">
    <source>
        <dbReference type="ARBA" id="ARBA00047614"/>
    </source>
</evidence>
<dbReference type="GO" id="GO:0005524">
    <property type="term" value="F:ATP binding"/>
    <property type="evidence" value="ECO:0007669"/>
    <property type="project" value="UniProtKB-UniRule"/>
</dbReference>
<dbReference type="Pfam" id="PF07478">
    <property type="entry name" value="Dala_Dala_lig_C"/>
    <property type="match status" value="1"/>
</dbReference>
<feature type="binding site" evidence="24">
    <location>
        <begin position="215"/>
        <end position="216"/>
    </location>
    <ligand>
        <name>ATP</name>
        <dbReference type="ChEBI" id="CHEBI:30616"/>
    </ligand>
</feature>
<dbReference type="InterPro" id="IPR011761">
    <property type="entry name" value="ATP-grasp"/>
</dbReference>
<dbReference type="GO" id="GO:0005829">
    <property type="term" value="C:cytosol"/>
    <property type="evidence" value="ECO:0007669"/>
    <property type="project" value="TreeGrafter"/>
</dbReference>
<dbReference type="GO" id="GO:0008360">
    <property type="term" value="P:regulation of cell shape"/>
    <property type="evidence" value="ECO:0007669"/>
    <property type="project" value="UniProtKB-KW"/>
</dbReference>
<organism evidence="28">
    <name type="scientific">Thermogemmatispora argillosa</name>
    <dbReference type="NCBI Taxonomy" id="2045280"/>
    <lineage>
        <taxon>Bacteria</taxon>
        <taxon>Bacillati</taxon>
        <taxon>Chloroflexota</taxon>
        <taxon>Ktedonobacteria</taxon>
        <taxon>Thermogemmatisporales</taxon>
        <taxon>Thermogemmatisporaceae</taxon>
        <taxon>Thermogemmatispora</taxon>
    </lineage>
</organism>
<feature type="domain" description="ATP-grasp" evidence="27">
    <location>
        <begin position="166"/>
        <end position="372"/>
    </location>
</feature>
<dbReference type="NCBIfam" id="TIGR01205">
    <property type="entry name" value="D_ala_D_alaTIGR"/>
    <property type="match status" value="1"/>
</dbReference>
<keyword evidence="16 22" id="KW-0961">Cell wall biogenesis/degradation</keyword>
<comment type="catalytic activity">
    <reaction evidence="17 22">
        <text>2 D-alanine + ATP = D-alanyl-D-alanine + ADP + phosphate + H(+)</text>
        <dbReference type="Rhea" id="RHEA:11224"/>
        <dbReference type="ChEBI" id="CHEBI:15378"/>
        <dbReference type="ChEBI" id="CHEBI:30616"/>
        <dbReference type="ChEBI" id="CHEBI:43474"/>
        <dbReference type="ChEBI" id="CHEBI:57416"/>
        <dbReference type="ChEBI" id="CHEBI:57822"/>
        <dbReference type="ChEBI" id="CHEBI:456216"/>
        <dbReference type="EC" id="6.3.2.4"/>
    </reaction>
</comment>
<comment type="pathway">
    <text evidence="4 22">Cell wall biogenesis; peptidoglycan biosynthesis.</text>
</comment>
<dbReference type="InterPro" id="IPR011095">
    <property type="entry name" value="Dala_Dala_lig_C"/>
</dbReference>
<evidence type="ECO:0000256" key="26">
    <source>
        <dbReference type="PROSITE-ProRule" id="PRU00409"/>
    </source>
</evidence>
<dbReference type="FunFam" id="3.30.1490.20:FF:000007">
    <property type="entry name" value="D-alanine--D-alanine ligase"/>
    <property type="match status" value="1"/>
</dbReference>
<evidence type="ECO:0000256" key="12">
    <source>
        <dbReference type="ARBA" id="ARBA00022842"/>
    </source>
</evidence>
<feature type="binding site" evidence="24">
    <location>
        <begin position="207"/>
        <end position="209"/>
    </location>
    <ligand>
        <name>ATP</name>
        <dbReference type="ChEBI" id="CHEBI:30616"/>
    </ligand>
</feature>
<feature type="binding site" evidence="25">
    <location>
        <position position="341"/>
    </location>
    <ligand>
        <name>Mg(2+)</name>
        <dbReference type="ChEBI" id="CHEBI:18420"/>
        <label>2</label>
    </ligand>
</feature>
<feature type="active site" evidence="23">
    <location>
        <position position="215"/>
    </location>
</feature>
<name>A0A455T6W6_9CHLR</name>
<reference evidence="28" key="1">
    <citation type="submission" date="2018-12" db="EMBL/GenBank/DDBJ databases">
        <title>Novel natural products biosynthetic potential of the class Ktedonobacteria.</title>
        <authorList>
            <person name="Zheng Y."/>
            <person name="Saitou A."/>
            <person name="Wang C.M."/>
            <person name="Toyoda A."/>
            <person name="Minakuchi Y."/>
            <person name="Sekiguchi Y."/>
            <person name="Ueda K."/>
            <person name="Takano H."/>
            <person name="Sakai Y."/>
            <person name="Yokota A."/>
            <person name="Yabe S."/>
        </authorList>
    </citation>
    <scope>NUCLEOTIDE SEQUENCE</scope>
    <source>
        <strain evidence="28">A3-2</strain>
    </source>
</reference>
<comment type="cofactor">
    <cofactor evidence="1">
        <name>Mn(2+)</name>
        <dbReference type="ChEBI" id="CHEBI:29035"/>
    </cofactor>
</comment>
<evidence type="ECO:0000256" key="8">
    <source>
        <dbReference type="ARBA" id="ARBA00022598"/>
    </source>
</evidence>
<evidence type="ECO:0000256" key="4">
    <source>
        <dbReference type="ARBA" id="ARBA00004752"/>
    </source>
</evidence>
<evidence type="ECO:0000256" key="21">
    <source>
        <dbReference type="ARBA" id="ARBA00077154"/>
    </source>
</evidence>
<dbReference type="SUPFAM" id="SSF56059">
    <property type="entry name" value="Glutathione synthetase ATP-binding domain-like"/>
    <property type="match status" value="1"/>
</dbReference>
<evidence type="ECO:0000256" key="2">
    <source>
        <dbReference type="ARBA" id="ARBA00003921"/>
    </source>
</evidence>
<dbReference type="PROSITE" id="PS00843">
    <property type="entry name" value="DALA_DALA_LIGASE_1"/>
    <property type="match status" value="1"/>
</dbReference>
<evidence type="ECO:0000256" key="3">
    <source>
        <dbReference type="ARBA" id="ARBA00004496"/>
    </source>
</evidence>
<evidence type="ECO:0000259" key="27">
    <source>
        <dbReference type="PROSITE" id="PS50975"/>
    </source>
</evidence>
<evidence type="ECO:0000313" key="28">
    <source>
        <dbReference type="EMBL" id="BBH93754.1"/>
    </source>
</evidence>
<evidence type="ECO:0000256" key="20">
    <source>
        <dbReference type="ARBA" id="ARBA00076288"/>
    </source>
</evidence>
<dbReference type="Gene3D" id="3.40.50.20">
    <property type="match status" value="1"/>
</dbReference>
<evidence type="ECO:0000256" key="13">
    <source>
        <dbReference type="ARBA" id="ARBA00022960"/>
    </source>
</evidence>
<dbReference type="Gene3D" id="3.30.1490.20">
    <property type="entry name" value="ATP-grasp fold, A domain"/>
    <property type="match status" value="1"/>
</dbReference>
<dbReference type="InterPro" id="IPR005905">
    <property type="entry name" value="D_ala_D_ala"/>
</dbReference>
<comment type="similarity">
    <text evidence="5 22">Belongs to the D-alanine--D-alanine ligase family.</text>
</comment>
<evidence type="ECO:0000256" key="15">
    <source>
        <dbReference type="ARBA" id="ARBA00023211"/>
    </source>
</evidence>
<evidence type="ECO:0000256" key="10">
    <source>
        <dbReference type="ARBA" id="ARBA00022741"/>
    </source>
</evidence>
<keyword evidence="10 24" id="KW-0547">Nucleotide-binding</keyword>
<dbReference type="EMBL" id="AP019377">
    <property type="protein sequence ID" value="BBH93754.1"/>
    <property type="molecule type" value="Genomic_DNA"/>
</dbReference>
<keyword evidence="14 22" id="KW-0573">Peptidoglycan synthesis</keyword>
<evidence type="ECO:0000256" key="24">
    <source>
        <dbReference type="PIRSR" id="PIRSR039102-2"/>
    </source>
</evidence>
<keyword evidence="9 25" id="KW-0479">Metal-binding</keyword>
<feature type="binding site" evidence="25">
    <location>
        <position position="339"/>
    </location>
    <ligand>
        <name>Mg(2+)</name>
        <dbReference type="ChEBI" id="CHEBI:18420"/>
        <label>1</label>
    </ligand>
</feature>
<evidence type="ECO:0000256" key="19">
    <source>
        <dbReference type="ARBA" id="ARBA00068427"/>
    </source>
</evidence>
<dbReference type="PROSITE" id="PS00844">
    <property type="entry name" value="DALA_DALA_LIGASE_2"/>
    <property type="match status" value="1"/>
</dbReference>
<evidence type="ECO:0000256" key="9">
    <source>
        <dbReference type="ARBA" id="ARBA00022723"/>
    </source>
</evidence>
<dbReference type="GO" id="GO:0009252">
    <property type="term" value="P:peptidoglycan biosynthetic process"/>
    <property type="evidence" value="ECO:0007669"/>
    <property type="project" value="UniProtKB-UniRule"/>
</dbReference>
<proteinExistence type="inferred from homology"/>
<dbReference type="PROSITE" id="PS50975">
    <property type="entry name" value="ATP_GRASP"/>
    <property type="match status" value="1"/>
</dbReference>
<evidence type="ECO:0000256" key="23">
    <source>
        <dbReference type="PIRSR" id="PIRSR039102-1"/>
    </source>
</evidence>
<dbReference type="GO" id="GO:0046872">
    <property type="term" value="F:metal ion binding"/>
    <property type="evidence" value="ECO:0007669"/>
    <property type="project" value="UniProtKB-KW"/>
</dbReference>
<feature type="binding site" evidence="24">
    <location>
        <begin position="338"/>
        <end position="339"/>
    </location>
    <ligand>
        <name>ATP</name>
        <dbReference type="ChEBI" id="CHEBI:30616"/>
    </ligand>
</feature>
<evidence type="ECO:0000256" key="1">
    <source>
        <dbReference type="ARBA" id="ARBA00001936"/>
    </source>
</evidence>
<dbReference type="InterPro" id="IPR016185">
    <property type="entry name" value="PreATP-grasp_dom_sf"/>
</dbReference>
<dbReference type="PANTHER" id="PTHR23132">
    <property type="entry name" value="D-ALANINE--D-ALANINE LIGASE"/>
    <property type="match status" value="1"/>
</dbReference>
<feature type="binding site" evidence="24">
    <location>
        <begin position="245"/>
        <end position="252"/>
    </location>
    <ligand>
        <name>ATP</name>
        <dbReference type="ChEBI" id="CHEBI:30616"/>
    </ligand>
</feature>